<feature type="compositionally biased region" description="Basic residues" evidence="2">
    <location>
        <begin position="17"/>
        <end position="32"/>
    </location>
</feature>
<feature type="domain" description="RRM" evidence="3">
    <location>
        <begin position="162"/>
        <end position="249"/>
    </location>
</feature>
<evidence type="ECO:0000256" key="2">
    <source>
        <dbReference type="SAM" id="MobiDB-lite"/>
    </source>
</evidence>
<feature type="region of interest" description="Disordered" evidence="2">
    <location>
        <begin position="1"/>
        <end position="67"/>
    </location>
</feature>
<feature type="region of interest" description="Disordered" evidence="2">
    <location>
        <begin position="478"/>
        <end position="512"/>
    </location>
</feature>
<feature type="compositionally biased region" description="Polar residues" evidence="2">
    <location>
        <begin position="398"/>
        <end position="410"/>
    </location>
</feature>
<evidence type="ECO:0000313" key="5">
    <source>
        <dbReference type="Proteomes" id="UP001432322"/>
    </source>
</evidence>
<feature type="compositionally biased region" description="Basic and acidic residues" evidence="2">
    <location>
        <begin position="411"/>
        <end position="427"/>
    </location>
</feature>
<protein>
    <recommendedName>
        <fullName evidence="3">RRM domain-containing protein</fullName>
    </recommendedName>
</protein>
<dbReference type="InterPro" id="IPR035979">
    <property type="entry name" value="RBD_domain_sf"/>
</dbReference>
<evidence type="ECO:0000256" key="1">
    <source>
        <dbReference type="PROSITE-ProRule" id="PRU00176"/>
    </source>
</evidence>
<dbReference type="GO" id="GO:0003723">
    <property type="term" value="F:RNA binding"/>
    <property type="evidence" value="ECO:0007669"/>
    <property type="project" value="UniProtKB-UniRule"/>
</dbReference>
<sequence length="512" mass="59212">STSKRKRRSNGEGHATPTKRRRSSNGHQPRPKSRNESARPATVPAKSVVSSQPSTSTEKEKRKHRPRCHQLCADAADKITKALRSSPCPIGHLFKSADDDGMPYALLSDIVPVLSIPPRILTLPSDKLPLLNGSEHVFQMALNTSGQFIVKYAPVEFAIEEATVYLDRLPYPCSRRLLEKLCTKYGTAVDIRIPIRTPAPLKTARLPTVANRKGTQHRGFAFVQFACKEEAEAICKEFALNHPTVPHSRNRWFFNRGHRRHMGHHTTKFAALTALRHARLLRLKVKLEKALRRKLMLRQWRKEWRERKRTMIRERRKKRKMREKLRKAGKPAENKPEEPPKKSKQEKRKEANKRKKKRLSDLKKQAKQLLGLKPGQGMAESGSESGMECSDGEEDKSLNGQPASSSASRDTTVKGENGEREEGDPRREKRKRRCKRTEIRRSIASHFIDVQAMTFREYLDMRQEYLRLRAEAELREKEEMGEYRASNSNHKREEYREAKWSLRTEEEDVEEK</sequence>
<feature type="region of interest" description="Disordered" evidence="2">
    <location>
        <begin position="311"/>
        <end position="438"/>
    </location>
</feature>
<organism evidence="4 5">
    <name type="scientific">Pristionchus fissidentatus</name>
    <dbReference type="NCBI Taxonomy" id="1538716"/>
    <lineage>
        <taxon>Eukaryota</taxon>
        <taxon>Metazoa</taxon>
        <taxon>Ecdysozoa</taxon>
        <taxon>Nematoda</taxon>
        <taxon>Chromadorea</taxon>
        <taxon>Rhabditida</taxon>
        <taxon>Rhabditina</taxon>
        <taxon>Diplogasteromorpha</taxon>
        <taxon>Diplogasteroidea</taxon>
        <taxon>Neodiplogasteridae</taxon>
        <taxon>Pristionchus</taxon>
    </lineage>
</organism>
<dbReference type="Proteomes" id="UP001432322">
    <property type="component" value="Unassembled WGS sequence"/>
</dbReference>
<dbReference type="SMART" id="SM00360">
    <property type="entry name" value="RRM"/>
    <property type="match status" value="1"/>
</dbReference>
<feature type="compositionally biased region" description="Basic and acidic residues" evidence="2">
    <location>
        <begin position="330"/>
        <end position="349"/>
    </location>
</feature>
<dbReference type="AlphaFoldDB" id="A0AAV5W3H2"/>
<proteinExistence type="predicted"/>
<gene>
    <name evidence="4" type="ORF">PFISCL1PPCAC_17415</name>
</gene>
<dbReference type="PROSITE" id="PS50102">
    <property type="entry name" value="RRM"/>
    <property type="match status" value="1"/>
</dbReference>
<dbReference type="Gene3D" id="3.30.70.330">
    <property type="match status" value="1"/>
</dbReference>
<dbReference type="EMBL" id="BTSY01000004">
    <property type="protein sequence ID" value="GMT26118.1"/>
    <property type="molecule type" value="Genomic_DNA"/>
</dbReference>
<dbReference type="SUPFAM" id="SSF54928">
    <property type="entry name" value="RNA-binding domain, RBD"/>
    <property type="match status" value="1"/>
</dbReference>
<feature type="compositionally biased region" description="Low complexity" evidence="2">
    <location>
        <begin position="367"/>
        <end position="377"/>
    </location>
</feature>
<dbReference type="InterPro" id="IPR000504">
    <property type="entry name" value="RRM_dom"/>
</dbReference>
<keyword evidence="5" id="KW-1185">Reference proteome</keyword>
<evidence type="ECO:0000313" key="4">
    <source>
        <dbReference type="EMBL" id="GMT26118.1"/>
    </source>
</evidence>
<feature type="compositionally biased region" description="Basic residues" evidence="2">
    <location>
        <begin position="314"/>
        <end position="329"/>
    </location>
</feature>
<dbReference type="InterPro" id="IPR012677">
    <property type="entry name" value="Nucleotide-bd_a/b_plait_sf"/>
</dbReference>
<accession>A0AAV5W3H2</accession>
<feature type="compositionally biased region" description="Basic and acidic residues" evidence="2">
    <location>
        <begin position="490"/>
        <end position="504"/>
    </location>
</feature>
<comment type="caution">
    <text evidence="4">The sequence shown here is derived from an EMBL/GenBank/DDBJ whole genome shotgun (WGS) entry which is preliminary data.</text>
</comment>
<feature type="non-terminal residue" evidence="4">
    <location>
        <position position="1"/>
    </location>
</feature>
<reference evidence="4" key="1">
    <citation type="submission" date="2023-10" db="EMBL/GenBank/DDBJ databases">
        <title>Genome assembly of Pristionchus species.</title>
        <authorList>
            <person name="Yoshida K."/>
            <person name="Sommer R.J."/>
        </authorList>
    </citation>
    <scope>NUCLEOTIDE SEQUENCE</scope>
    <source>
        <strain evidence="4">RS5133</strain>
    </source>
</reference>
<keyword evidence="1" id="KW-0694">RNA-binding</keyword>
<evidence type="ECO:0000259" key="3">
    <source>
        <dbReference type="PROSITE" id="PS50102"/>
    </source>
</evidence>
<name>A0AAV5W3H2_9BILA</name>